<reference evidence="12 13" key="1">
    <citation type="journal article" date="2024" name="G3 (Bethesda)">
        <title>Genome assembly of Hibiscus sabdariffa L. provides insights into metabolisms of medicinal natural products.</title>
        <authorList>
            <person name="Kim T."/>
        </authorList>
    </citation>
    <scope>NUCLEOTIDE SEQUENCE [LARGE SCALE GENOMIC DNA]</scope>
    <source>
        <strain evidence="12">TK-2024</strain>
        <tissue evidence="12">Old leaves</tissue>
    </source>
</reference>
<feature type="compositionally biased region" description="Basic and acidic residues" evidence="9">
    <location>
        <begin position="114"/>
        <end position="125"/>
    </location>
</feature>
<dbReference type="InterPro" id="IPR045109">
    <property type="entry name" value="LSDs-like"/>
</dbReference>
<evidence type="ECO:0000256" key="9">
    <source>
        <dbReference type="SAM" id="MobiDB-lite"/>
    </source>
</evidence>
<protein>
    <submittedName>
        <fullName evidence="12">Uncharacterized protein</fullName>
    </submittedName>
</protein>
<gene>
    <name evidence="12" type="ORF">V6N12_058181</name>
</gene>
<feature type="domain" description="JmjC" evidence="11">
    <location>
        <begin position="540"/>
        <end position="822"/>
    </location>
</feature>
<evidence type="ECO:0000313" key="12">
    <source>
        <dbReference type="EMBL" id="KAK8479220.1"/>
    </source>
</evidence>
<comment type="caution">
    <text evidence="12">The sequence shown here is derived from an EMBL/GenBank/DDBJ whole genome shotgun (WGS) entry which is preliminary data.</text>
</comment>
<feature type="domain" description="RING-type" evidence="10">
    <location>
        <begin position="137"/>
        <end position="184"/>
    </location>
</feature>
<dbReference type="PANTHER" id="PTHR12549">
    <property type="entry name" value="JMJC DOMAIN-CONTAINING HISTONE DEMETHYLATION PROTEIN"/>
    <property type="match status" value="1"/>
</dbReference>
<evidence type="ECO:0000256" key="2">
    <source>
        <dbReference type="ARBA" id="ARBA00006801"/>
    </source>
</evidence>
<dbReference type="InterPro" id="IPR001841">
    <property type="entry name" value="Znf_RING"/>
</dbReference>
<evidence type="ECO:0000256" key="6">
    <source>
        <dbReference type="ARBA" id="ARBA00023242"/>
    </source>
</evidence>
<comment type="similarity">
    <text evidence="2">Belongs to the JARID1 histone demethylase family.</text>
</comment>
<dbReference type="SUPFAM" id="SSF51197">
    <property type="entry name" value="Clavaminate synthase-like"/>
    <property type="match status" value="1"/>
</dbReference>
<dbReference type="InterPro" id="IPR018866">
    <property type="entry name" value="Znf-4CXXC_R1"/>
</dbReference>
<evidence type="ECO:0000256" key="1">
    <source>
        <dbReference type="ARBA" id="ARBA00004123"/>
    </source>
</evidence>
<feature type="coiled-coil region" evidence="8">
    <location>
        <begin position="1239"/>
        <end position="1266"/>
    </location>
</feature>
<evidence type="ECO:0000256" key="7">
    <source>
        <dbReference type="PROSITE-ProRule" id="PRU00175"/>
    </source>
</evidence>
<dbReference type="Gene3D" id="2.60.120.650">
    <property type="entry name" value="Cupin"/>
    <property type="match status" value="1"/>
</dbReference>
<dbReference type="Pfam" id="PF10497">
    <property type="entry name" value="zf-4CXXC_R1"/>
    <property type="match status" value="1"/>
</dbReference>
<feature type="region of interest" description="Disordered" evidence="9">
    <location>
        <begin position="1092"/>
        <end position="1112"/>
    </location>
</feature>
<keyword evidence="13" id="KW-1185">Reference proteome</keyword>
<keyword evidence="7" id="KW-0863">Zinc-finger</keyword>
<name>A0ABR1ZGH1_9ROSI</name>
<accession>A0ABR1ZGH1</accession>
<organism evidence="12 13">
    <name type="scientific">Hibiscus sabdariffa</name>
    <name type="common">roselle</name>
    <dbReference type="NCBI Taxonomy" id="183260"/>
    <lineage>
        <taxon>Eukaryota</taxon>
        <taxon>Viridiplantae</taxon>
        <taxon>Streptophyta</taxon>
        <taxon>Embryophyta</taxon>
        <taxon>Tracheophyta</taxon>
        <taxon>Spermatophyta</taxon>
        <taxon>Magnoliopsida</taxon>
        <taxon>eudicotyledons</taxon>
        <taxon>Gunneridae</taxon>
        <taxon>Pentapetalae</taxon>
        <taxon>rosids</taxon>
        <taxon>malvids</taxon>
        <taxon>Malvales</taxon>
        <taxon>Malvaceae</taxon>
        <taxon>Malvoideae</taxon>
        <taxon>Hibiscus</taxon>
    </lineage>
</organism>
<dbReference type="InterPro" id="IPR003347">
    <property type="entry name" value="JmjC_dom"/>
</dbReference>
<dbReference type="PANTHER" id="PTHR12549:SF11">
    <property type="entry name" value="LYSINE-SPECIFIC DEMETHYLASE JMJ25"/>
    <property type="match status" value="1"/>
</dbReference>
<keyword evidence="7" id="KW-0862">Zinc</keyword>
<evidence type="ECO:0000256" key="5">
    <source>
        <dbReference type="ARBA" id="ARBA00023163"/>
    </source>
</evidence>
<feature type="region of interest" description="Disordered" evidence="9">
    <location>
        <begin position="871"/>
        <end position="895"/>
    </location>
</feature>
<feature type="region of interest" description="Disordered" evidence="9">
    <location>
        <begin position="910"/>
        <end position="930"/>
    </location>
</feature>
<evidence type="ECO:0000259" key="11">
    <source>
        <dbReference type="PROSITE" id="PS51184"/>
    </source>
</evidence>
<dbReference type="Pfam" id="PF02373">
    <property type="entry name" value="JmjC"/>
    <property type="match status" value="1"/>
</dbReference>
<evidence type="ECO:0000256" key="3">
    <source>
        <dbReference type="ARBA" id="ARBA00022723"/>
    </source>
</evidence>
<feature type="compositionally biased region" description="Acidic residues" evidence="9">
    <location>
        <begin position="92"/>
        <end position="113"/>
    </location>
</feature>
<keyword evidence="6" id="KW-0539">Nucleus</keyword>
<feature type="region of interest" description="Disordered" evidence="9">
    <location>
        <begin position="88"/>
        <end position="125"/>
    </location>
</feature>
<dbReference type="Proteomes" id="UP001472677">
    <property type="component" value="Unassembled WGS sequence"/>
</dbReference>
<proteinExistence type="inferred from homology"/>
<keyword evidence="4" id="KW-0805">Transcription regulation</keyword>
<evidence type="ECO:0000256" key="4">
    <source>
        <dbReference type="ARBA" id="ARBA00023015"/>
    </source>
</evidence>
<dbReference type="SMART" id="SM00558">
    <property type="entry name" value="JmjC"/>
    <property type="match status" value="1"/>
</dbReference>
<evidence type="ECO:0000256" key="8">
    <source>
        <dbReference type="SAM" id="Coils"/>
    </source>
</evidence>
<dbReference type="PROSITE" id="PS51184">
    <property type="entry name" value="JMJC"/>
    <property type="match status" value="1"/>
</dbReference>
<keyword evidence="3" id="KW-0479">Metal-binding</keyword>
<sequence length="1366" mass="154482">MKGLKPARAARIRQSDRHDIEVKGVVLRERLRSRRRHDNGRILRAKPNSTQTQTNHKNLDEFAVKAPPFKRAKTERAVFSSGKLKEKILERENDEEEEEAELETDVSQENDGEDNGKEKTNDPVKKKMDATGKSLMCHQCQRNDKGQVINCKTCHRRRFCIPCITNWYPGMSEDAIADTCPVCRGNCNCMSCLRMGGRSAMKLKKTQYLQISGDEQVQHSKYLLQWLLPHIKHFSQEQMEEKVIEAKIQGVFPSEVQLKREFPAYHNRSYCGKCRTSIADYHRSCPNCKYVLCLICCREIREGHLQGEEEAVNMEYVDRGQAYAHGFGRVFSYPEECPLDSSSGTNSEEYCCLAARWKANENGSISCPPKDLGGCGNGLLELRSMFTENAVVELVEKAEAIAKDLNLETMHKFPKQKCLCYTSTDEIDFANSKLRKAASREDSTDNYLFCPTAKDIQNRCLKHFQMHWNKGEPVIVTNVLENTPGLSWEPFVLWRALRRVKSTKFEQHQNVKAIDCLYWSEVEVNLRQFFKGYKDGCFDRYWPQILKLKDLPASEKFEEHLPRHHAEFLCCLPVKEYTHSHYGFLNLATKSSGILPEPNIVPKLDIAYGLAQELVRGDSVIKLHCDMSDVVNVLVHAAEIKLTCKQLEDIAKSKVRHHEQDLKEMFGMRIKADGVKPDCFSTQNGVSSVRVSKLEDSGVEDVEGGAIWDVFRREDVPKLRDYLNKHFREFRHIYCCPVQQVVDPIHDQSFYLTVDHKSKLKGEYGIEPWTFVQKLGEAVLIPAGCPYQVRNLKYTIMFISVTGSIKRHANQSICIGECVRLTEEFRVLPQGHSAKVDKLEVRRMALQAMCSAVNCLDPNARIKLSPFSRQKEVGTPGFRQGTSNSTPSGKHGVGGLLDTDCPLPRVTKHGFTSRKPVSGQGFDTEGFDIPRGKESEVISDVKSEYSDHGSGADIDEEEEVAQDGETEVQIEADVGDPDEGTMENEVETEVVTIDTNNDIDKEYGVAHDQETEIQIEADVGDPDEGTRENEVETEVVAIDTNNDMEDPDIDEEYGVAHDQETEIQIETVVKDLGEGRMEKEVKIEEVAIESGNDMEDPVDPAMEDPDPVHTTAPTYPEENAASGAQHTDCCIVDFYGFQVSANHKPYLEVIHDIEGAFWKSCAIQSPEWISSLLRLFGDALALSDTPWSALSRDNLVRMVQSIEDAKAIGFSINCLEPLMEEARTVIASYDNCVGLKEHWSRVNEEIESVKSKLASLRNQRRELKRKIYAHSSTVGRSSTAFSFVSRVNYTLVGSPKWENMQVCAIEERERLRVKSVGCCLMNAKIKSRRPELEVSTLAGCSDIRPDGKELRRPTDAQAMGFSFACK</sequence>
<evidence type="ECO:0000259" key="10">
    <source>
        <dbReference type="PROSITE" id="PS50089"/>
    </source>
</evidence>
<dbReference type="PROSITE" id="PS50089">
    <property type="entry name" value="ZF_RING_2"/>
    <property type="match status" value="1"/>
</dbReference>
<feature type="region of interest" description="Disordered" evidence="9">
    <location>
        <begin position="32"/>
        <end position="55"/>
    </location>
</feature>
<comment type="subcellular location">
    <subcellularLocation>
        <location evidence="1">Nucleus</location>
    </subcellularLocation>
</comment>
<evidence type="ECO:0000313" key="13">
    <source>
        <dbReference type="Proteomes" id="UP001472677"/>
    </source>
</evidence>
<keyword evidence="8" id="KW-0175">Coiled coil</keyword>
<keyword evidence="5" id="KW-0804">Transcription</keyword>
<dbReference type="EMBL" id="JBBPBM010002334">
    <property type="protein sequence ID" value="KAK8479220.1"/>
    <property type="molecule type" value="Genomic_DNA"/>
</dbReference>
<feature type="compositionally biased region" description="Acidic residues" evidence="9">
    <location>
        <begin position="1092"/>
        <end position="1105"/>
    </location>
</feature>